<dbReference type="AlphaFoldDB" id="A0A1A9B9Q5"/>
<organism evidence="1 2">
    <name type="scientific">Micromonospora sediminicola</name>
    <dbReference type="NCBI Taxonomy" id="946078"/>
    <lineage>
        <taxon>Bacteria</taxon>
        <taxon>Bacillati</taxon>
        <taxon>Actinomycetota</taxon>
        <taxon>Actinomycetes</taxon>
        <taxon>Micromonosporales</taxon>
        <taxon>Micromonosporaceae</taxon>
        <taxon>Micromonospora</taxon>
    </lineage>
</organism>
<evidence type="ECO:0000313" key="2">
    <source>
        <dbReference type="Proteomes" id="UP000199558"/>
    </source>
</evidence>
<evidence type="ECO:0000313" key="1">
    <source>
        <dbReference type="EMBL" id="SBT65627.1"/>
    </source>
</evidence>
<dbReference type="OrthoDB" id="3637779at2"/>
<dbReference type="Proteomes" id="UP000199558">
    <property type="component" value="Unassembled WGS sequence"/>
</dbReference>
<sequence>MNSDSLDPRWVRTWAADITTHLKSVLAAFDTYYPFPPGQNEVIPAGPDQSSLDALRAQPSTPPDLITFYQVIHEVTMSDIGNGIFIHAPDDVITQLADGPVLLEGDNTGTIFASNGGGILYAISPDNTVRRSRDASTDSGFEPVAPDLRGFLGQVLDAAAQFAATRTPGDI</sequence>
<evidence type="ECO:0008006" key="3">
    <source>
        <dbReference type="Google" id="ProtNLM"/>
    </source>
</evidence>
<keyword evidence="2" id="KW-1185">Reference proteome</keyword>
<reference evidence="2" key="1">
    <citation type="submission" date="2016-06" db="EMBL/GenBank/DDBJ databases">
        <authorList>
            <person name="Varghese N."/>
            <person name="Submissions Spin"/>
        </authorList>
    </citation>
    <scope>NUCLEOTIDE SEQUENCE [LARGE SCALE GENOMIC DNA]</scope>
    <source>
        <strain evidence="2">DSM 45794</strain>
    </source>
</reference>
<dbReference type="RefSeq" id="WP_091573545.1">
    <property type="nucleotide sequence ID" value="NZ_FLRH01000003.1"/>
</dbReference>
<dbReference type="STRING" id="946078.GA0070622_2627"/>
<proteinExistence type="predicted"/>
<name>A0A1A9B9Q5_9ACTN</name>
<dbReference type="EMBL" id="FLRH01000003">
    <property type="protein sequence ID" value="SBT65627.1"/>
    <property type="molecule type" value="Genomic_DNA"/>
</dbReference>
<accession>A0A1A9B9Q5</accession>
<protein>
    <recommendedName>
        <fullName evidence="3">Knr4/Smi1-like domain-containing protein</fullName>
    </recommendedName>
</protein>
<gene>
    <name evidence="1" type="ORF">GA0070622_2627</name>
</gene>